<dbReference type="RefSeq" id="WP_367951584.1">
    <property type="nucleotide sequence ID" value="NZ_JBAKFG010000002.1"/>
</dbReference>
<dbReference type="EMBL" id="JBAKFG010000002">
    <property type="protein sequence ID" value="MEX0373251.1"/>
    <property type="molecule type" value="Genomic_DNA"/>
</dbReference>
<organism evidence="2 3">
    <name type="scientific">Spiribacter roseus</name>
    <dbReference type="NCBI Taxonomy" id="1855875"/>
    <lineage>
        <taxon>Bacteria</taxon>
        <taxon>Pseudomonadati</taxon>
        <taxon>Pseudomonadota</taxon>
        <taxon>Gammaproteobacteria</taxon>
        <taxon>Chromatiales</taxon>
        <taxon>Ectothiorhodospiraceae</taxon>
        <taxon>Spiribacter</taxon>
    </lineage>
</organism>
<dbReference type="PANTHER" id="PTHR30383">
    <property type="entry name" value="THIOESTERASE 1/PROTEASE 1/LYSOPHOSPHOLIPASE L1"/>
    <property type="match status" value="1"/>
</dbReference>
<keyword evidence="3" id="KW-1185">Reference proteome</keyword>
<evidence type="ECO:0000259" key="1">
    <source>
        <dbReference type="Pfam" id="PF13472"/>
    </source>
</evidence>
<sequence>MGWGIRGRLLHASCLLWLTLLVMGPAMGAGAADERVLVLGDSLSAAYNMPTESGWVARLSERLGPEGRVINAAISGETTAGARARLPAALERHEPSIVIIALGGNDGLRGISPAAMRDNLLAMIERSRAAGARVLLAGVRLPANYGTAFIERFRQVYRDVAERTGVRLIPMLLDGVAEDPSLMQSDGIHPNAKAQPIILQTVWSGLSPLLESDPEGSPAD</sequence>
<dbReference type="InterPro" id="IPR013830">
    <property type="entry name" value="SGNH_hydro"/>
</dbReference>
<reference evidence="2 3" key="1">
    <citation type="submission" date="2024-02" db="EMBL/GenBank/DDBJ databases">
        <title>New especies of Spiribacter isolated from saline water.</title>
        <authorList>
            <person name="Leon M.J."/>
            <person name="De La Haba R."/>
            <person name="Sanchez-Porro C."/>
            <person name="Ventosa A."/>
        </authorList>
    </citation>
    <scope>NUCLEOTIDE SEQUENCE [LARGE SCALE GENOMIC DNA]</scope>
    <source>
        <strain evidence="3">ag22IC6-196</strain>
    </source>
</reference>
<dbReference type="InterPro" id="IPR036514">
    <property type="entry name" value="SGNH_hydro_sf"/>
</dbReference>
<protein>
    <submittedName>
        <fullName evidence="2">Arylesterase</fullName>
    </submittedName>
</protein>
<gene>
    <name evidence="2" type="ORF">V6X51_07335</name>
</gene>
<accession>A0ABV3RYG5</accession>
<dbReference type="SUPFAM" id="SSF52266">
    <property type="entry name" value="SGNH hydrolase"/>
    <property type="match status" value="1"/>
</dbReference>
<comment type="caution">
    <text evidence="2">The sequence shown here is derived from an EMBL/GenBank/DDBJ whole genome shotgun (WGS) entry which is preliminary data.</text>
</comment>
<dbReference type="CDD" id="cd01822">
    <property type="entry name" value="Lysophospholipase_L1_like"/>
    <property type="match status" value="1"/>
</dbReference>
<dbReference type="Gene3D" id="3.40.50.1110">
    <property type="entry name" value="SGNH hydrolase"/>
    <property type="match status" value="1"/>
</dbReference>
<dbReference type="InterPro" id="IPR051532">
    <property type="entry name" value="Ester_Hydrolysis_Enzymes"/>
</dbReference>
<dbReference type="Proteomes" id="UP001556636">
    <property type="component" value="Unassembled WGS sequence"/>
</dbReference>
<dbReference type="Pfam" id="PF13472">
    <property type="entry name" value="Lipase_GDSL_2"/>
    <property type="match status" value="1"/>
</dbReference>
<evidence type="ECO:0000313" key="2">
    <source>
        <dbReference type="EMBL" id="MEX0373251.1"/>
    </source>
</evidence>
<dbReference type="PANTHER" id="PTHR30383:SF24">
    <property type="entry name" value="THIOESTERASE 1_PROTEASE 1_LYSOPHOSPHOLIPASE L1"/>
    <property type="match status" value="1"/>
</dbReference>
<proteinExistence type="predicted"/>
<feature type="domain" description="SGNH hydrolase-type esterase" evidence="1">
    <location>
        <begin position="38"/>
        <end position="194"/>
    </location>
</feature>
<evidence type="ECO:0000313" key="3">
    <source>
        <dbReference type="Proteomes" id="UP001556636"/>
    </source>
</evidence>
<name>A0ABV3RYG5_9GAMM</name>